<organism evidence="1 4">
    <name type="scientific">Clostridium innocuum</name>
    <dbReference type="NCBI Taxonomy" id="1522"/>
    <lineage>
        <taxon>Bacteria</taxon>
        <taxon>Bacillati</taxon>
        <taxon>Bacillota</taxon>
        <taxon>Clostridia</taxon>
        <taxon>Eubacteriales</taxon>
        <taxon>Clostridiaceae</taxon>
        <taxon>Clostridium</taxon>
    </lineage>
</organism>
<evidence type="ECO:0000313" key="4">
    <source>
        <dbReference type="Proteomes" id="UP001203972"/>
    </source>
</evidence>
<dbReference type="AlphaFoldDB" id="A0AAP2XT02"/>
<dbReference type="Proteomes" id="UP001203972">
    <property type="component" value="Unassembled WGS sequence"/>
</dbReference>
<protein>
    <submittedName>
        <fullName evidence="1">Uncharacterized protein</fullName>
    </submittedName>
</protein>
<dbReference type="EMBL" id="CP048838">
    <property type="protein sequence ID" value="QJA03953.1"/>
    <property type="molecule type" value="Genomic_DNA"/>
</dbReference>
<sequence>MENTMKHAQPQRYYVTKEQDAIIGSLAKRIGVSKSKCVRICMVTIAENPVLEYIISNGVLLNTCDEVFYYYLSMIEVIDEALERLEKQGIDIEIHRSKINIAELKKFKEDCYSILEDKKGTDKEEM</sequence>
<dbReference type="RefSeq" id="WP_002605741.1">
    <property type="nucleotide sequence ID" value="NZ_JAHOLM010000132.1"/>
</dbReference>
<accession>A0AAP2XT02</accession>
<evidence type="ECO:0000313" key="3">
    <source>
        <dbReference type="Proteomes" id="UP000503330"/>
    </source>
</evidence>
<proteinExistence type="predicted"/>
<gene>
    <name evidence="2" type="ORF">G4D54_16650</name>
    <name evidence="1" type="ORF">MKC95_15040</name>
</gene>
<reference evidence="2 3" key="1">
    <citation type="submission" date="2020-02" db="EMBL/GenBank/DDBJ databases">
        <authorList>
            <person name="Kociolek L.K."/>
            <person name="Ozer E.A."/>
        </authorList>
    </citation>
    <scope>NUCLEOTIDE SEQUENCE [LARGE SCALE GENOMIC DNA]</scope>
    <source>
        <strain evidence="2 3">ATCC 14501</strain>
    </source>
</reference>
<dbReference type="EMBL" id="JAKTMA010000028">
    <property type="protein sequence ID" value="MCR0234087.1"/>
    <property type="molecule type" value="Genomic_DNA"/>
</dbReference>
<name>A0AAP2XT02_CLOIN</name>
<dbReference type="Proteomes" id="UP000503330">
    <property type="component" value="Chromosome"/>
</dbReference>
<evidence type="ECO:0000313" key="1">
    <source>
        <dbReference type="EMBL" id="MCR0234087.1"/>
    </source>
</evidence>
<evidence type="ECO:0000313" key="2">
    <source>
        <dbReference type="EMBL" id="QJA03953.1"/>
    </source>
</evidence>
<reference evidence="1" key="2">
    <citation type="journal article" date="2022" name="Clin. Infect. Dis.">
        <title>Association between Clostridium innocuum and antibiotic-associated diarrhea in adults and children: A cross-sectional study and comparative genomics analysis.</title>
        <authorList>
            <person name="Cherny K.E."/>
            <person name="Muscat E.B."/>
            <person name="Balaji A."/>
            <person name="Mukherjee J."/>
            <person name="Ozer E.A."/>
            <person name="Angarone M.P."/>
            <person name="Hauser A.R."/>
            <person name="Sichel J.S."/>
            <person name="Amponsah E."/>
            <person name="Kociolek L.K."/>
        </authorList>
    </citation>
    <scope>NUCLEOTIDE SEQUENCE</scope>
    <source>
        <strain evidence="1">NU1-AC-029v</strain>
    </source>
</reference>